<dbReference type="GO" id="GO:0005737">
    <property type="term" value="C:cytoplasm"/>
    <property type="evidence" value="ECO:0007669"/>
    <property type="project" value="TreeGrafter"/>
</dbReference>
<dbReference type="Proteomes" id="UP000251995">
    <property type="component" value="Chromosome"/>
</dbReference>
<gene>
    <name evidence="5" type="primary">idhA_2</name>
    <name evidence="5" type="ORF">JS278_03126</name>
</gene>
<evidence type="ECO:0000256" key="2">
    <source>
        <dbReference type="ARBA" id="ARBA00023002"/>
    </source>
</evidence>
<dbReference type="Pfam" id="PF02894">
    <property type="entry name" value="GFO_IDH_MocA_C"/>
    <property type="match status" value="1"/>
</dbReference>
<dbReference type="RefSeq" id="WP_114045997.1">
    <property type="nucleotide sequence ID" value="NZ_CP025198.1"/>
</dbReference>
<dbReference type="Pfam" id="PF01408">
    <property type="entry name" value="GFO_IDH_MocA"/>
    <property type="match status" value="1"/>
</dbReference>
<comment type="similarity">
    <text evidence="1">Belongs to the Gfo/Idh/MocA family.</text>
</comment>
<dbReference type="Gene3D" id="3.30.360.10">
    <property type="entry name" value="Dihydrodipicolinate Reductase, domain 2"/>
    <property type="match status" value="1"/>
</dbReference>
<keyword evidence="2 5" id="KW-0560">Oxidoreductase</keyword>
<evidence type="ECO:0000259" key="3">
    <source>
        <dbReference type="Pfam" id="PF01408"/>
    </source>
</evidence>
<evidence type="ECO:0000256" key="1">
    <source>
        <dbReference type="ARBA" id="ARBA00010928"/>
    </source>
</evidence>
<dbReference type="PANTHER" id="PTHR42840">
    <property type="entry name" value="NAD(P)-BINDING ROSSMANN-FOLD SUPERFAMILY PROTEIN-RELATED"/>
    <property type="match status" value="1"/>
</dbReference>
<dbReference type="OrthoDB" id="256869at2"/>
<feature type="domain" description="Gfo/Idh/MocA-like oxidoreductase N-terminal" evidence="3">
    <location>
        <begin position="3"/>
        <end position="120"/>
    </location>
</feature>
<dbReference type="SUPFAM" id="SSF55347">
    <property type="entry name" value="Glyceraldehyde-3-phosphate dehydrogenase-like, C-terminal domain"/>
    <property type="match status" value="1"/>
</dbReference>
<protein>
    <submittedName>
        <fullName evidence="5">Inositol 2-dehydrogenase</fullName>
        <ecNumber evidence="5">1.1.1.18</ecNumber>
    </submittedName>
</protein>
<dbReference type="AlphaFoldDB" id="A0A344UYB2"/>
<dbReference type="PANTHER" id="PTHR42840:SF3">
    <property type="entry name" value="BINDING ROSSMANN FOLD OXIDOREDUCTASE, PUTATIVE (AFU_ORTHOLOGUE AFUA_2G10240)-RELATED"/>
    <property type="match status" value="1"/>
</dbReference>
<evidence type="ECO:0000313" key="5">
    <source>
        <dbReference type="EMBL" id="AXE40260.1"/>
    </source>
</evidence>
<dbReference type="InterPro" id="IPR000683">
    <property type="entry name" value="Gfo/Idh/MocA-like_OxRdtase_N"/>
</dbReference>
<proteinExistence type="inferred from homology"/>
<evidence type="ECO:0000313" key="6">
    <source>
        <dbReference type="Proteomes" id="UP000251995"/>
    </source>
</evidence>
<dbReference type="KEGG" id="acij:JS278_03126"/>
<keyword evidence="6" id="KW-1185">Reference proteome</keyword>
<dbReference type="EC" id="1.1.1.18" evidence="5"/>
<dbReference type="Gene3D" id="3.40.50.720">
    <property type="entry name" value="NAD(P)-binding Rossmann-like Domain"/>
    <property type="match status" value="1"/>
</dbReference>
<evidence type="ECO:0000259" key="4">
    <source>
        <dbReference type="Pfam" id="PF02894"/>
    </source>
</evidence>
<organism evidence="5 6">
    <name type="scientific">Acidipropionibacterium virtanenii</name>
    <dbReference type="NCBI Taxonomy" id="2057246"/>
    <lineage>
        <taxon>Bacteria</taxon>
        <taxon>Bacillati</taxon>
        <taxon>Actinomycetota</taxon>
        <taxon>Actinomycetes</taxon>
        <taxon>Propionibacteriales</taxon>
        <taxon>Propionibacteriaceae</taxon>
        <taxon>Acidipropionibacterium</taxon>
    </lineage>
</organism>
<dbReference type="EMBL" id="CP025198">
    <property type="protein sequence ID" value="AXE40260.1"/>
    <property type="molecule type" value="Genomic_DNA"/>
</dbReference>
<dbReference type="GO" id="GO:0006740">
    <property type="term" value="P:NADPH regeneration"/>
    <property type="evidence" value="ECO:0007669"/>
    <property type="project" value="TreeGrafter"/>
</dbReference>
<sequence>MKSVALFGAGFIGTVHGRNLAADPRVSLSYIYDADASRAASLAAELGAETADSVEQVLGDPAVDAVVIASSTNTHADLLTASARAGKAIFCEKPIDLSLEVAERAVAAVERTDAPVMVDFCRRFDPPYAALRKAVADGEIGEVELMQMSSRGPSLPPISYLEVSGGQMFDQLIHFFDLMCWITGLEPVSVTVTGSALVDPQVAEVGDVDTSVAVLKLGNGAICQIDAQRRIGYGYDERIEVNGSTSMVEAGRQRTGWVNHYEAGSVRTDGMHPGWFERSEHTFKASIGAFIDAIEAGRAPSPNLADGLRAQRIANAATTSLREGRTVAID</sequence>
<dbReference type="GO" id="GO:0050112">
    <property type="term" value="F:inositol 2-dehydrogenase (NAD+) activity"/>
    <property type="evidence" value="ECO:0007669"/>
    <property type="project" value="UniProtKB-EC"/>
</dbReference>
<dbReference type="InterPro" id="IPR004104">
    <property type="entry name" value="Gfo/Idh/MocA-like_OxRdtase_C"/>
</dbReference>
<feature type="domain" description="Gfo/Idh/MocA-like oxidoreductase C-terminal" evidence="4">
    <location>
        <begin position="132"/>
        <end position="329"/>
    </location>
</feature>
<dbReference type="SUPFAM" id="SSF51735">
    <property type="entry name" value="NAD(P)-binding Rossmann-fold domains"/>
    <property type="match status" value="1"/>
</dbReference>
<accession>A0A344UYB2</accession>
<dbReference type="InterPro" id="IPR036291">
    <property type="entry name" value="NAD(P)-bd_dom_sf"/>
</dbReference>
<dbReference type="GO" id="GO:0000166">
    <property type="term" value="F:nucleotide binding"/>
    <property type="evidence" value="ECO:0007669"/>
    <property type="project" value="InterPro"/>
</dbReference>
<reference evidence="5 6" key="1">
    <citation type="submission" date="2017-12" db="EMBL/GenBank/DDBJ databases">
        <title>The whole genome sequence of the Acidipropionibacterium virtanenii sp. nov. type strain JS278.</title>
        <authorList>
            <person name="Laine P."/>
            <person name="Deptula P."/>
            <person name="Varmanen P."/>
            <person name="Auvinen P."/>
        </authorList>
    </citation>
    <scope>NUCLEOTIDE SEQUENCE [LARGE SCALE GENOMIC DNA]</scope>
    <source>
        <strain evidence="5 6">JS278</strain>
    </source>
</reference>
<name>A0A344UYB2_9ACTN</name>